<dbReference type="AlphaFoldDB" id="A0AAN8W7W7"/>
<evidence type="ECO:0000313" key="2">
    <source>
        <dbReference type="EMBL" id="KAK6947814.1"/>
    </source>
</evidence>
<gene>
    <name evidence="2" type="ORF">RJ641_001287</name>
</gene>
<dbReference type="InterPro" id="IPR052765">
    <property type="entry name" value="PGM-Related"/>
</dbReference>
<comment type="caution">
    <text evidence="2">The sequence shown here is derived from an EMBL/GenBank/DDBJ whole genome shotgun (WGS) entry which is preliminary data.</text>
</comment>
<evidence type="ECO:0000313" key="3">
    <source>
        <dbReference type="Proteomes" id="UP001370490"/>
    </source>
</evidence>
<feature type="transmembrane region" description="Helical" evidence="1">
    <location>
        <begin position="97"/>
        <end position="114"/>
    </location>
</feature>
<keyword evidence="1" id="KW-1133">Transmembrane helix</keyword>
<reference evidence="2 3" key="1">
    <citation type="submission" date="2023-12" db="EMBL/GenBank/DDBJ databases">
        <title>A high-quality genome assembly for Dillenia turbinata (Dilleniales).</title>
        <authorList>
            <person name="Chanderbali A."/>
        </authorList>
    </citation>
    <scope>NUCLEOTIDE SEQUENCE [LARGE SCALE GENOMIC DNA]</scope>
    <source>
        <strain evidence="2">LSX21</strain>
        <tissue evidence="2">Leaf</tissue>
    </source>
</reference>
<dbReference type="PANTHER" id="PTHR46192">
    <property type="entry name" value="BROAD-RANGE ACID PHOSPHATASE DET1"/>
    <property type="match status" value="1"/>
</dbReference>
<protein>
    <submittedName>
        <fullName evidence="2">Uncharacterized protein</fullName>
    </submittedName>
</protein>
<evidence type="ECO:0000256" key="1">
    <source>
        <dbReference type="SAM" id="Phobius"/>
    </source>
</evidence>
<keyword evidence="1" id="KW-0472">Membrane</keyword>
<dbReference type="EMBL" id="JBAMMX010000001">
    <property type="protein sequence ID" value="KAK6947814.1"/>
    <property type="molecule type" value="Genomic_DNA"/>
</dbReference>
<name>A0AAN8W7W7_9MAGN</name>
<accession>A0AAN8W7W7</accession>
<organism evidence="2 3">
    <name type="scientific">Dillenia turbinata</name>
    <dbReference type="NCBI Taxonomy" id="194707"/>
    <lineage>
        <taxon>Eukaryota</taxon>
        <taxon>Viridiplantae</taxon>
        <taxon>Streptophyta</taxon>
        <taxon>Embryophyta</taxon>
        <taxon>Tracheophyta</taxon>
        <taxon>Spermatophyta</taxon>
        <taxon>Magnoliopsida</taxon>
        <taxon>eudicotyledons</taxon>
        <taxon>Gunneridae</taxon>
        <taxon>Pentapetalae</taxon>
        <taxon>Dilleniales</taxon>
        <taxon>Dilleniaceae</taxon>
        <taxon>Dillenia</taxon>
    </lineage>
</organism>
<proteinExistence type="predicted"/>
<dbReference type="Proteomes" id="UP001370490">
    <property type="component" value="Unassembled WGS sequence"/>
</dbReference>
<keyword evidence="3" id="KW-1185">Reference proteome</keyword>
<keyword evidence="1" id="KW-0812">Transmembrane</keyword>
<sequence>MIEKDGADDWKKGTQTLGALGRAFERSRIAGVRQEPRLRGQEPRLRAQDFGHRKSERRKSFVFIMAVSSTAFLMGFQENLKADIDIGHFQPPGVRNPNMNIVIVLHGLTLRVFLMRRRISLKDNNLGNGKIKVMERGYGDRYSLLMHHTASELGGFGLTDEMLTEQEWQKFARPGELNYDCSITGPSFFPHSDG</sequence>
<feature type="transmembrane region" description="Helical" evidence="1">
    <location>
        <begin position="60"/>
        <end position="77"/>
    </location>
</feature>